<dbReference type="Pfam" id="PF13086">
    <property type="entry name" value="AAA_11"/>
    <property type="match status" value="1"/>
</dbReference>
<dbReference type="EMBL" id="CAWYQH010000068">
    <property type="protein sequence ID" value="CAK8679730.1"/>
    <property type="molecule type" value="Genomic_DNA"/>
</dbReference>
<evidence type="ECO:0000256" key="3">
    <source>
        <dbReference type="ARBA" id="ARBA00022833"/>
    </source>
</evidence>
<dbReference type="InterPro" id="IPR041679">
    <property type="entry name" value="DNA2/NAM7-like_C"/>
</dbReference>
<keyword evidence="3" id="KW-0862">Zinc</keyword>
<evidence type="ECO:0000259" key="5">
    <source>
        <dbReference type="PROSITE" id="PS51999"/>
    </source>
</evidence>
<dbReference type="Pfam" id="PF13087">
    <property type="entry name" value="AAA_12"/>
    <property type="match status" value="1"/>
</dbReference>
<evidence type="ECO:0000256" key="4">
    <source>
        <dbReference type="PROSITE-ProRule" id="PRU01343"/>
    </source>
</evidence>
<dbReference type="PANTHER" id="PTHR10887:SF495">
    <property type="entry name" value="HELICASE SENATAXIN ISOFORM X1-RELATED"/>
    <property type="match status" value="1"/>
</dbReference>
<dbReference type="CDD" id="cd18808">
    <property type="entry name" value="SF1_C_Upf1"/>
    <property type="match status" value="1"/>
</dbReference>
<dbReference type="Pfam" id="PF10382">
    <property type="entry name" value="ZGRF1-like_N"/>
    <property type="match status" value="1"/>
</dbReference>
<keyword evidence="2 4" id="KW-0863">Zinc-finger</keyword>
<keyword evidence="1" id="KW-0479">Metal-binding</keyword>
<dbReference type="Gene3D" id="3.40.50.300">
    <property type="entry name" value="P-loop containing nucleotide triphosphate hydrolases"/>
    <property type="match status" value="2"/>
</dbReference>
<dbReference type="InterPro" id="IPR041677">
    <property type="entry name" value="DNA2/NAM7_AAA_11"/>
</dbReference>
<evidence type="ECO:0000256" key="2">
    <source>
        <dbReference type="ARBA" id="ARBA00022771"/>
    </source>
</evidence>
<evidence type="ECO:0000313" key="7">
    <source>
        <dbReference type="Proteomes" id="UP001642483"/>
    </source>
</evidence>
<accession>A0ABP0FJ78</accession>
<dbReference type="InterPro" id="IPR010666">
    <property type="entry name" value="Znf_GRF"/>
</dbReference>
<dbReference type="SUPFAM" id="SSF52540">
    <property type="entry name" value="P-loop containing nucleoside triphosphate hydrolases"/>
    <property type="match status" value="1"/>
</dbReference>
<comment type="caution">
    <text evidence="6">The sequence shown here is derived from an EMBL/GenBank/DDBJ whole genome shotgun (WGS) entry which is preliminary data.</text>
</comment>
<feature type="domain" description="GRF-type" evidence="5">
    <location>
        <begin position="370"/>
        <end position="411"/>
    </location>
</feature>
<protein>
    <recommendedName>
        <fullName evidence="5">GRF-type domain-containing protein</fullName>
    </recommendedName>
</protein>
<proteinExistence type="predicted"/>
<dbReference type="InterPro" id="IPR045055">
    <property type="entry name" value="DNA2/NAM7-like"/>
</dbReference>
<dbReference type="PROSITE" id="PS51999">
    <property type="entry name" value="ZF_GRF"/>
    <property type="match status" value="1"/>
</dbReference>
<organism evidence="6 7">
    <name type="scientific">Clavelina lepadiformis</name>
    <name type="common">Light-bulb sea squirt</name>
    <name type="synonym">Ascidia lepadiformis</name>
    <dbReference type="NCBI Taxonomy" id="159417"/>
    <lineage>
        <taxon>Eukaryota</taxon>
        <taxon>Metazoa</taxon>
        <taxon>Chordata</taxon>
        <taxon>Tunicata</taxon>
        <taxon>Ascidiacea</taxon>
        <taxon>Aplousobranchia</taxon>
        <taxon>Clavelinidae</taxon>
        <taxon>Clavelina</taxon>
    </lineage>
</organism>
<name>A0ABP0FJ78_CLALP</name>
<reference evidence="6 7" key="1">
    <citation type="submission" date="2024-02" db="EMBL/GenBank/DDBJ databases">
        <authorList>
            <person name="Daric V."/>
            <person name="Darras S."/>
        </authorList>
    </citation>
    <scope>NUCLEOTIDE SEQUENCE [LARGE SCALE GENOMIC DNA]</scope>
</reference>
<dbReference type="Pfam" id="PF06839">
    <property type="entry name" value="Zn_ribbon_GRF"/>
    <property type="match status" value="1"/>
</dbReference>
<evidence type="ECO:0000313" key="6">
    <source>
        <dbReference type="EMBL" id="CAK8679730.1"/>
    </source>
</evidence>
<dbReference type="InterPro" id="IPR047187">
    <property type="entry name" value="SF1_C_Upf1"/>
</dbReference>
<dbReference type="InterPro" id="IPR027417">
    <property type="entry name" value="P-loop_NTPase"/>
</dbReference>
<dbReference type="Proteomes" id="UP001642483">
    <property type="component" value="Unassembled WGS sequence"/>
</dbReference>
<gene>
    <name evidence="6" type="ORF">CVLEPA_LOCUS9982</name>
</gene>
<sequence length="1204" mass="135550">MKRKFKVLYTHQKLKKRKTWQDGLLTLREDQRRGFLGDDANKQLATVFLNKKKVANGDELECDKYLIQVEEEVLNENEQNDECEKDELVLSSPACVRVQDPSTVGQVRRKFTVPRQKEVVCVAPVEQRQPHEKEIMTSPSIWSSVDDGIGEGIRTIQSAEKTSSDCSRSSTVRGTGDLLKLLSGKVANPVINKESENVSDLSSNEVFPSEDHRMFSTAKNLVEFKNNQETRSKWQSPRCVQPRNNVDAIDECVGTSARQLELQCRLKKELFFPSSDDLKLGKPSTSTLVSCTFASVEEYVRTWTEVVHEHLNLLLWAKSESFHTAMKNADISTYLRGRCADEDPLLPPDLTIIPPSDEDAEMLSSTPPLCNHDAPSKLARVRKEGPNKGRLFFTCAVRKSKCKFFKWADAVQVNKSLSMPNKTRCNQITRINNSRALCSYLGRNGILLFVNSKLCRKLPNIKDKDKPTLGDARKQMVLKLSRTDKSLMQIKDSLWVVSKTFDFTNVSTFVLKVVSNTISSSHELIVQPLSSHVELNDEDAVHAIFVGKTSKEFLSLQNLQKKVPHMILLPYLLNGNNPTKFPAGLNLSTMYTQKRSDTLKPAYRKSVIEIPLEYNDMLSLASDYIEKYKLNDEQSAAFYNFVDILKDKGKTTCPVLLINGVAASGKTFLLAIFIVFIHQLREKAANQIAAECEESNSVGHRRKSVARWKVLVCSTSNSTIDSLLQFLLHVGFQEFARVGNLLEVAAKLLPYSVPRSGGSEEHSKILKELHRRCDKCSAERHYIQKSLKLVESGATKRLLHNAFVVATTCQDSLLPSIGYYKFPIVVMDNAHDVPEPLALLPLAHFGCEKLLLAGDSLSTQSLSNQNPFGNSLFNRLELAGNEAIILTSQYRFHPSVTSLMNAVFYNGKMRDGVCGEERSRLVEGLPNLCFYDVPGVEVMTQSDDYSNTEEAKFIADLITLLLSRGVPGAGIAVMTTYDAQVKEVTSAFEEINFYDVDEVNCVKVTSWDKNKHGEKDVVIYSNARTCGSQGQSDRDLIGLLTRARNHVIIVANMRHLSTNEKWSRVICEAKRRIGVIQSSFHFRKFFANNVARTGNDVEKEIPFRATNFGLDDVDPLLRQEGLDEDSDQSDENFEKKELCHENDNLNQTSFSEHDDVKSSMKSELRDVEISSASDNDDIPLLRHRRKGSIFVLSESDLSQEMLEI</sequence>
<dbReference type="InterPro" id="IPR018838">
    <property type="entry name" value="ZGRF1-like_N"/>
</dbReference>
<evidence type="ECO:0000256" key="1">
    <source>
        <dbReference type="ARBA" id="ARBA00022723"/>
    </source>
</evidence>
<dbReference type="PANTHER" id="PTHR10887">
    <property type="entry name" value="DNA2/NAM7 HELICASE FAMILY"/>
    <property type="match status" value="1"/>
</dbReference>
<keyword evidence="7" id="KW-1185">Reference proteome</keyword>